<dbReference type="OrthoDB" id="9811121at2"/>
<dbReference type="RefSeq" id="WP_068018910.1">
    <property type="nucleotide sequence ID" value="NZ_QQAZ01000029.1"/>
</dbReference>
<organism evidence="3 4">
    <name type="scientific">Nocardia mexicana</name>
    <dbReference type="NCBI Taxonomy" id="279262"/>
    <lineage>
        <taxon>Bacteria</taxon>
        <taxon>Bacillati</taxon>
        <taxon>Actinomycetota</taxon>
        <taxon>Actinomycetes</taxon>
        <taxon>Mycobacteriales</taxon>
        <taxon>Nocardiaceae</taxon>
        <taxon>Nocardia</taxon>
    </lineage>
</organism>
<evidence type="ECO:0000313" key="4">
    <source>
        <dbReference type="Proteomes" id="UP000255355"/>
    </source>
</evidence>
<dbReference type="InterPro" id="IPR001110">
    <property type="entry name" value="UPF0012_CS"/>
</dbReference>
<proteinExistence type="inferred from homology"/>
<dbReference type="Proteomes" id="UP000255355">
    <property type="component" value="Unassembled WGS sequence"/>
</dbReference>
<dbReference type="Gene3D" id="3.60.110.10">
    <property type="entry name" value="Carbon-nitrogen hydrolase"/>
    <property type="match status" value="1"/>
</dbReference>
<dbReference type="EMBL" id="QQAZ01000029">
    <property type="protein sequence ID" value="RDI42026.1"/>
    <property type="molecule type" value="Genomic_DNA"/>
</dbReference>
<dbReference type="GO" id="GO:0016787">
    <property type="term" value="F:hydrolase activity"/>
    <property type="evidence" value="ECO:0007669"/>
    <property type="project" value="UniProtKB-KW"/>
</dbReference>
<keyword evidence="3" id="KW-0378">Hydrolase</keyword>
<dbReference type="CDD" id="cd07581">
    <property type="entry name" value="nitrilase_3"/>
    <property type="match status" value="1"/>
</dbReference>
<gene>
    <name evidence="3" type="ORF">DFR68_12926</name>
</gene>
<dbReference type="PROSITE" id="PS01227">
    <property type="entry name" value="UPF0012"/>
    <property type="match status" value="1"/>
</dbReference>
<accession>A0A370GFQ0</accession>
<comment type="caution">
    <text evidence="3">The sequence shown here is derived from an EMBL/GenBank/DDBJ whole genome shotgun (WGS) entry which is preliminary data.</text>
</comment>
<dbReference type="InterPro" id="IPR003010">
    <property type="entry name" value="C-N_Hydrolase"/>
</dbReference>
<protein>
    <submittedName>
        <fullName evidence="3">Putative amidohydrolase</fullName>
    </submittedName>
</protein>
<dbReference type="STRING" id="1210089.GCA_001613165_02666"/>
<comment type="similarity">
    <text evidence="1">Belongs to the carbon-nitrogen hydrolase superfamily. NIT1/NIT2 family.</text>
</comment>
<evidence type="ECO:0000313" key="3">
    <source>
        <dbReference type="EMBL" id="RDI42026.1"/>
    </source>
</evidence>
<dbReference type="SUPFAM" id="SSF56317">
    <property type="entry name" value="Carbon-nitrogen hydrolase"/>
    <property type="match status" value="1"/>
</dbReference>
<name>A0A370GFQ0_9NOCA</name>
<dbReference type="Pfam" id="PF00795">
    <property type="entry name" value="CN_hydrolase"/>
    <property type="match status" value="1"/>
</dbReference>
<sequence length="262" mass="27490">MLTRIGLAQVTSAVDPEQNLAALETYTARAAAAGARLVVFPEAMMRCFGGGSLAEVAQPVDGPWAEAVRLIAERAGITVAAGMFSPDGDRVRNTLLVTGGGVDAHYDKIHLYDAFGYTESDTVAPGDKPLVLDIDGTRVGFTTCYDLRFPGLFQALADDGADLIVVAASWGDGPGKADQWQLLARARALDSTTFVAACDQARPTTDSDSPAPRGVGHSLVVAPDGQIVAALGAEPDLLITDIDPGRVQAVRRTLPVLANRKY</sequence>
<dbReference type="InterPro" id="IPR036526">
    <property type="entry name" value="C-N_Hydrolase_sf"/>
</dbReference>
<feature type="domain" description="CN hydrolase" evidence="2">
    <location>
        <begin position="3"/>
        <end position="244"/>
    </location>
</feature>
<evidence type="ECO:0000256" key="1">
    <source>
        <dbReference type="ARBA" id="ARBA00010613"/>
    </source>
</evidence>
<evidence type="ECO:0000259" key="2">
    <source>
        <dbReference type="PROSITE" id="PS50263"/>
    </source>
</evidence>
<dbReference type="PROSITE" id="PS50263">
    <property type="entry name" value="CN_HYDROLASE"/>
    <property type="match status" value="1"/>
</dbReference>
<dbReference type="PANTHER" id="PTHR23088">
    <property type="entry name" value="NITRILASE-RELATED"/>
    <property type="match status" value="1"/>
</dbReference>
<reference evidence="3 4" key="1">
    <citation type="submission" date="2018-07" db="EMBL/GenBank/DDBJ databases">
        <title>Genomic Encyclopedia of Type Strains, Phase IV (KMG-IV): sequencing the most valuable type-strain genomes for metagenomic binning, comparative biology and taxonomic classification.</title>
        <authorList>
            <person name="Goeker M."/>
        </authorList>
    </citation>
    <scope>NUCLEOTIDE SEQUENCE [LARGE SCALE GENOMIC DNA]</scope>
    <source>
        <strain evidence="3 4">DSM 44952</strain>
    </source>
</reference>
<dbReference type="PANTHER" id="PTHR23088:SF27">
    <property type="entry name" value="DEAMINATED GLUTATHIONE AMIDASE"/>
    <property type="match status" value="1"/>
</dbReference>
<keyword evidence="4" id="KW-1185">Reference proteome</keyword>
<dbReference type="AlphaFoldDB" id="A0A370GFQ0"/>